<feature type="compositionally biased region" description="Basic and acidic residues" evidence="1">
    <location>
        <begin position="39"/>
        <end position="50"/>
    </location>
</feature>
<feature type="compositionally biased region" description="Basic and acidic residues" evidence="1">
    <location>
        <begin position="323"/>
        <end position="345"/>
    </location>
</feature>
<feature type="non-terminal residue" evidence="2">
    <location>
        <position position="513"/>
    </location>
</feature>
<feature type="region of interest" description="Disordered" evidence="1">
    <location>
        <begin position="1"/>
        <end position="513"/>
    </location>
</feature>
<reference evidence="2" key="1">
    <citation type="submission" date="2020-02" db="EMBL/GenBank/DDBJ databases">
        <authorList>
            <person name="Meier V. D."/>
        </authorList>
    </citation>
    <scope>NUCLEOTIDE SEQUENCE</scope>
    <source>
        <strain evidence="2">AVDCRST_MAG73</strain>
    </source>
</reference>
<name>A0A6J4TTN3_9BACT</name>
<feature type="compositionally biased region" description="Gly residues" evidence="1">
    <location>
        <begin position="257"/>
        <end position="278"/>
    </location>
</feature>
<protein>
    <submittedName>
        <fullName evidence="2">MutS-related protein, family 1</fullName>
    </submittedName>
</protein>
<feature type="compositionally biased region" description="Low complexity" evidence="1">
    <location>
        <begin position="100"/>
        <end position="120"/>
    </location>
</feature>
<feature type="compositionally biased region" description="Gly residues" evidence="1">
    <location>
        <begin position="504"/>
        <end position="513"/>
    </location>
</feature>
<feature type="compositionally biased region" description="Low complexity" evidence="1">
    <location>
        <begin position="462"/>
        <end position="471"/>
    </location>
</feature>
<feature type="compositionally biased region" description="Low complexity" evidence="1">
    <location>
        <begin position="233"/>
        <end position="256"/>
    </location>
</feature>
<proteinExistence type="predicted"/>
<feature type="compositionally biased region" description="Pro residues" evidence="1">
    <location>
        <begin position="1"/>
        <end position="14"/>
    </location>
</feature>
<feature type="non-terminal residue" evidence="2">
    <location>
        <position position="1"/>
    </location>
</feature>
<evidence type="ECO:0000256" key="1">
    <source>
        <dbReference type="SAM" id="MobiDB-lite"/>
    </source>
</evidence>
<feature type="compositionally biased region" description="Basic residues" evidence="1">
    <location>
        <begin position="51"/>
        <end position="60"/>
    </location>
</feature>
<feature type="compositionally biased region" description="Low complexity" evidence="1">
    <location>
        <begin position="187"/>
        <end position="204"/>
    </location>
</feature>
<organism evidence="2">
    <name type="scientific">uncultured Thermomicrobiales bacterium</name>
    <dbReference type="NCBI Taxonomy" id="1645740"/>
    <lineage>
        <taxon>Bacteria</taxon>
        <taxon>Pseudomonadati</taxon>
        <taxon>Thermomicrobiota</taxon>
        <taxon>Thermomicrobia</taxon>
        <taxon>Thermomicrobiales</taxon>
        <taxon>environmental samples</taxon>
    </lineage>
</organism>
<feature type="compositionally biased region" description="Basic residues" evidence="1">
    <location>
        <begin position="18"/>
        <end position="33"/>
    </location>
</feature>
<feature type="compositionally biased region" description="Basic and acidic residues" evidence="1">
    <location>
        <begin position="220"/>
        <end position="229"/>
    </location>
</feature>
<evidence type="ECO:0000313" key="2">
    <source>
        <dbReference type="EMBL" id="CAA9531821.1"/>
    </source>
</evidence>
<feature type="compositionally biased region" description="Low complexity" evidence="1">
    <location>
        <begin position="279"/>
        <end position="292"/>
    </location>
</feature>
<sequence length="513" mass="54798">PPLAPRLGSPPPAPRAACRARPRLRRRPRRLRPRLLDAPARRRPDPDGARHPGRLAPRSRRPGDDPGPPGRRRRAGPRSGSARRVGAPRPPDGRSETRPRAVFALGGRAALAGGAAVGAVGRRRHHRPALGPDRGPGLRSDGPAVVGDRPCRQRPGWAAAGARLHRPGGRGGAGERLRPLRGRPRPAGRGAVRGPRPARCPGAVGRRRSTGGGPDAPAGPDHDHGDPGRRLVPRAGAGVRVVGHPRLGLAGAVAGRGRPGGARLVGGTGRGRGPGGAGRTAPRRTGLVVPDGVPGGRIVRRRRARPPAAGGAGPRRQRRRDRPGRDRAAGHRVEHVRQEHPAPRDRRQRRAGQRGRTRLRRIAAVAPGRPLDQRPGPGLAGARGFLFHGRAAAPEADRRRRERRPAPTQPPPAVPVGRDPDRHQHGRAPGGRRPDRRSPGRRRRAGRGLDPRPGPGRRRPPARLAAPGPLRRSVHPRPRRPEHDIRLHPPPRRRDLDQRADADGAGGAESGRI</sequence>
<gene>
    <name evidence="2" type="ORF">AVDCRST_MAG73-1021</name>
</gene>
<dbReference type="AlphaFoldDB" id="A0A6J4TTN3"/>
<feature type="compositionally biased region" description="Basic residues" evidence="1">
    <location>
        <begin position="346"/>
        <end position="361"/>
    </location>
</feature>
<feature type="compositionally biased region" description="Basic and acidic residues" evidence="1">
    <location>
        <begin position="479"/>
        <end position="502"/>
    </location>
</feature>
<dbReference type="EMBL" id="CADCWE010000062">
    <property type="protein sequence ID" value="CAA9531821.1"/>
    <property type="molecule type" value="Genomic_DNA"/>
</dbReference>
<accession>A0A6J4TTN3</accession>